<reference evidence="1 2" key="1">
    <citation type="submission" date="2020-03" db="EMBL/GenBank/DDBJ databases">
        <title>FDA dAtabase for Regulatory Grade micrObial Sequences (FDA-ARGOS): Supporting development and validation of Infectious Disease Dx tests.</title>
        <authorList>
            <person name="Campos J."/>
            <person name="Goldberg B."/>
            <person name="Tallon L."/>
            <person name="Sadzewicz L."/>
            <person name="Vavikolanu K."/>
            <person name="Mehta A."/>
            <person name="Aluvathingal J."/>
            <person name="Nadendla S."/>
            <person name="Nandy P."/>
            <person name="Geyer C."/>
            <person name="Yan Y."/>
            <person name="Sichtig H."/>
        </authorList>
    </citation>
    <scope>NUCLEOTIDE SEQUENCE [LARGE SCALE GENOMIC DNA]</scope>
    <source>
        <strain evidence="1 2">FDAARGOS_656</strain>
    </source>
</reference>
<organism evidence="1 2">
    <name type="scientific">Candida albicans</name>
    <name type="common">Yeast</name>
    <dbReference type="NCBI Taxonomy" id="5476"/>
    <lineage>
        <taxon>Eukaryota</taxon>
        <taxon>Fungi</taxon>
        <taxon>Dikarya</taxon>
        <taxon>Ascomycota</taxon>
        <taxon>Saccharomycotina</taxon>
        <taxon>Pichiomycetes</taxon>
        <taxon>Debaryomycetaceae</taxon>
        <taxon>Candida/Lodderomyces clade</taxon>
        <taxon>Candida</taxon>
    </lineage>
</organism>
<gene>
    <name evidence="1" type="ORF">FOB64_005805</name>
</gene>
<proteinExistence type="predicted"/>
<evidence type="ECO:0000313" key="1">
    <source>
        <dbReference type="EMBL" id="KAF6062751.1"/>
    </source>
</evidence>
<dbReference type="Proteomes" id="UP000536275">
    <property type="component" value="Unassembled WGS sequence"/>
</dbReference>
<sequence length="119" mass="13547">MEGKQEGLADDTEATKKLSLLQILKKNIRDMRYYPNSVSIHLVDAIALACNSWTTAKESEHDDEFIQTLIGRVKLQILDPPDSSESFISRCYELKLVSKIAEILALYLFTARSEKLEIK</sequence>
<comment type="caution">
    <text evidence="1">The sequence shown here is derived from an EMBL/GenBank/DDBJ whole genome shotgun (WGS) entry which is preliminary data.</text>
</comment>
<evidence type="ECO:0000313" key="2">
    <source>
        <dbReference type="Proteomes" id="UP000536275"/>
    </source>
</evidence>
<name>A0A8H6F067_CANAX</name>
<accession>A0A8H6F067</accession>
<dbReference type="AlphaFoldDB" id="A0A8H6F067"/>
<protein>
    <submittedName>
        <fullName evidence="1">Uncharacterized protein</fullName>
    </submittedName>
</protein>
<dbReference type="EMBL" id="JABWAD010000061">
    <property type="protein sequence ID" value="KAF6062751.1"/>
    <property type="molecule type" value="Genomic_DNA"/>
</dbReference>